<feature type="region of interest" description="Disordered" evidence="1">
    <location>
        <begin position="232"/>
        <end position="266"/>
    </location>
</feature>
<evidence type="ECO:0000256" key="1">
    <source>
        <dbReference type="SAM" id="MobiDB-lite"/>
    </source>
</evidence>
<reference evidence="2" key="1">
    <citation type="submission" date="2021-01" db="EMBL/GenBank/DDBJ databases">
        <authorList>
            <person name="Corre E."/>
            <person name="Pelletier E."/>
            <person name="Niang G."/>
            <person name="Scheremetjew M."/>
            <person name="Finn R."/>
            <person name="Kale V."/>
            <person name="Holt S."/>
            <person name="Cochrane G."/>
            <person name="Meng A."/>
            <person name="Brown T."/>
            <person name="Cohen L."/>
        </authorList>
    </citation>
    <scope>NUCLEOTIDE SEQUENCE</scope>
    <source>
        <strain evidence="2">Isolate 1302-5</strain>
    </source>
</reference>
<evidence type="ECO:0000313" key="2">
    <source>
        <dbReference type="EMBL" id="CAE2274342.1"/>
    </source>
</evidence>
<organism evidence="2">
    <name type="scientific">Odontella aurita</name>
    <dbReference type="NCBI Taxonomy" id="265563"/>
    <lineage>
        <taxon>Eukaryota</taxon>
        <taxon>Sar</taxon>
        <taxon>Stramenopiles</taxon>
        <taxon>Ochrophyta</taxon>
        <taxon>Bacillariophyta</taxon>
        <taxon>Mediophyceae</taxon>
        <taxon>Biddulphiophycidae</taxon>
        <taxon>Eupodiscales</taxon>
        <taxon>Odontellaceae</taxon>
        <taxon>Odontella</taxon>
    </lineage>
</organism>
<proteinExistence type="predicted"/>
<accession>A0A7S4N9W1</accession>
<feature type="compositionally biased region" description="Pro residues" evidence="1">
    <location>
        <begin position="163"/>
        <end position="175"/>
    </location>
</feature>
<feature type="compositionally biased region" description="Gly residues" evidence="1">
    <location>
        <begin position="241"/>
        <end position="250"/>
    </location>
</feature>
<feature type="region of interest" description="Disordered" evidence="1">
    <location>
        <begin position="142"/>
        <end position="217"/>
    </location>
</feature>
<dbReference type="AlphaFoldDB" id="A0A7S4N9W1"/>
<feature type="region of interest" description="Disordered" evidence="1">
    <location>
        <begin position="104"/>
        <end position="123"/>
    </location>
</feature>
<name>A0A7S4N9W1_9STRA</name>
<protein>
    <submittedName>
        <fullName evidence="2">Uncharacterized protein</fullName>
    </submittedName>
</protein>
<sequence length="266" mass="28258">MVVPRSVRQGLLMNDWGYSRSQMANAVRDSNRTKTQRRTTVNNLDTPFSKIEEGTQSAKRKVKRILLRRKSDGVLYERWKIEERRARAAIEAEYEAAALSVDPNGIASHQHPPRRVVDVGGSGGIEESKREVEAVGDTFELISVGSDPSSPSMTGHGPGGSHPSPPQSLLPPPAVEPEDSPGTVEEADRGASGSISLSQHSHSRPIVCAEEEDDDEEQLALGAVLAGAEEAAKNAARRGNGKGGGGGSGTIDGSALKNSMAVYLSK</sequence>
<gene>
    <name evidence="2" type="ORF">OAUR00152_LOCUS33936</name>
</gene>
<dbReference type="EMBL" id="HBKQ01049116">
    <property type="protein sequence ID" value="CAE2274342.1"/>
    <property type="molecule type" value="Transcribed_RNA"/>
</dbReference>